<dbReference type="SFLD" id="SFLDS00003">
    <property type="entry name" value="Haloacid_Dehalogenase"/>
    <property type="match status" value="1"/>
</dbReference>
<dbReference type="RefSeq" id="WP_074788992.1">
    <property type="nucleotide sequence ID" value="NZ_FNZX01000004.1"/>
</dbReference>
<proteinExistence type="predicted"/>
<protein>
    <submittedName>
        <fullName evidence="1">Phosphoglycolate phosphatase</fullName>
    </submittedName>
</protein>
<dbReference type="SFLD" id="SFLDG01129">
    <property type="entry name" value="C1.5:_HAD__Beta-PGM__Phosphata"/>
    <property type="match status" value="1"/>
</dbReference>
<gene>
    <name evidence="1" type="ORF">SAMN02910377_00540</name>
</gene>
<dbReference type="Pfam" id="PF13419">
    <property type="entry name" value="HAD_2"/>
    <property type="match status" value="1"/>
</dbReference>
<evidence type="ECO:0000313" key="2">
    <source>
        <dbReference type="Proteomes" id="UP000182321"/>
    </source>
</evidence>
<dbReference type="EMBL" id="FNZX01000004">
    <property type="protein sequence ID" value="SEK30980.1"/>
    <property type="molecule type" value="Genomic_DNA"/>
</dbReference>
<accession>A0A1H7G3F7</accession>
<dbReference type="SUPFAM" id="SSF56784">
    <property type="entry name" value="HAD-like"/>
    <property type="match status" value="1"/>
</dbReference>
<dbReference type="InterPro" id="IPR036412">
    <property type="entry name" value="HAD-like_sf"/>
</dbReference>
<name>A0A1H7G3F7_9FIRM</name>
<dbReference type="GO" id="GO:0005829">
    <property type="term" value="C:cytosol"/>
    <property type="evidence" value="ECO:0007669"/>
    <property type="project" value="TreeGrafter"/>
</dbReference>
<dbReference type="GO" id="GO:0008967">
    <property type="term" value="F:phosphoglycolate phosphatase activity"/>
    <property type="evidence" value="ECO:0007669"/>
    <property type="project" value="TreeGrafter"/>
</dbReference>
<dbReference type="Gene3D" id="1.10.150.240">
    <property type="entry name" value="Putative phosphatase, domain 2"/>
    <property type="match status" value="1"/>
</dbReference>
<dbReference type="InterPro" id="IPR041492">
    <property type="entry name" value="HAD_2"/>
</dbReference>
<dbReference type="InterPro" id="IPR023214">
    <property type="entry name" value="HAD_sf"/>
</dbReference>
<dbReference type="Proteomes" id="UP000182321">
    <property type="component" value="Unassembled WGS sequence"/>
</dbReference>
<dbReference type="InterPro" id="IPR023198">
    <property type="entry name" value="PGP-like_dom2"/>
</dbReference>
<reference evidence="2" key="1">
    <citation type="submission" date="2016-10" db="EMBL/GenBank/DDBJ databases">
        <authorList>
            <person name="Varghese N."/>
        </authorList>
    </citation>
    <scope>NUCLEOTIDE SEQUENCE [LARGE SCALE GENOMIC DNA]</scope>
    <source>
        <strain evidence="2">ACV-9</strain>
    </source>
</reference>
<keyword evidence="2" id="KW-1185">Reference proteome</keyword>
<evidence type="ECO:0000313" key="1">
    <source>
        <dbReference type="EMBL" id="SEK30980.1"/>
    </source>
</evidence>
<sequence>MKYDTILFDLDGTLLYTLEDLTDSINHTLAEYGLPTHPIENVRRFVGNGLKMLVVRALPDGENYDKFDQFFTDFVDYYNNHNRIKTKPYNGVLETTKELSEMGVKMAIVTNKGQTASNSLLDDFFKPYINIVIGDDGSHKRKPNPEPINLALEALDIKDKSSVLYVGDSDVDAATAINSGLDYILCTYGFRDMEDLKEFSPVAFIDSINKIKEYL</sequence>
<dbReference type="InterPro" id="IPR050155">
    <property type="entry name" value="HAD-like_hydrolase_sf"/>
</dbReference>
<dbReference type="PANTHER" id="PTHR43434:SF1">
    <property type="entry name" value="PHOSPHOGLYCOLATE PHOSPHATASE"/>
    <property type="match status" value="1"/>
</dbReference>
<dbReference type="Gene3D" id="3.40.50.1000">
    <property type="entry name" value="HAD superfamily/HAD-like"/>
    <property type="match status" value="1"/>
</dbReference>
<dbReference type="AlphaFoldDB" id="A0A1H7G3F7"/>
<dbReference type="NCBIfam" id="TIGR01549">
    <property type="entry name" value="HAD-SF-IA-v1"/>
    <property type="match status" value="1"/>
</dbReference>
<dbReference type="PANTHER" id="PTHR43434">
    <property type="entry name" value="PHOSPHOGLYCOLATE PHOSPHATASE"/>
    <property type="match status" value="1"/>
</dbReference>
<organism evidence="1 2">
    <name type="scientific">Pseudobutyrivibrio ruminis</name>
    <dbReference type="NCBI Taxonomy" id="46206"/>
    <lineage>
        <taxon>Bacteria</taxon>
        <taxon>Bacillati</taxon>
        <taxon>Bacillota</taxon>
        <taxon>Clostridia</taxon>
        <taxon>Lachnospirales</taxon>
        <taxon>Lachnospiraceae</taxon>
        <taxon>Pseudobutyrivibrio</taxon>
    </lineage>
</organism>
<dbReference type="GO" id="GO:0006281">
    <property type="term" value="P:DNA repair"/>
    <property type="evidence" value="ECO:0007669"/>
    <property type="project" value="TreeGrafter"/>
</dbReference>
<dbReference type="InterPro" id="IPR006439">
    <property type="entry name" value="HAD-SF_hydro_IA"/>
</dbReference>